<dbReference type="Proteomes" id="UP000754883">
    <property type="component" value="Unassembled WGS sequence"/>
</dbReference>
<dbReference type="InterPro" id="IPR027268">
    <property type="entry name" value="Peptidase_M4/M1_CTD_sf"/>
</dbReference>
<keyword evidence="1" id="KW-0732">Signal</keyword>
<dbReference type="AlphaFoldDB" id="A0A9N9Y5Q3"/>
<evidence type="ECO:0000313" key="2">
    <source>
        <dbReference type="EMBL" id="CAG9990015.1"/>
    </source>
</evidence>
<organism evidence="2 3">
    <name type="scientific">Clonostachys byssicola</name>
    <dbReference type="NCBI Taxonomy" id="160290"/>
    <lineage>
        <taxon>Eukaryota</taxon>
        <taxon>Fungi</taxon>
        <taxon>Dikarya</taxon>
        <taxon>Ascomycota</taxon>
        <taxon>Pezizomycotina</taxon>
        <taxon>Sordariomycetes</taxon>
        <taxon>Hypocreomycetidae</taxon>
        <taxon>Hypocreales</taxon>
        <taxon>Bionectriaceae</taxon>
        <taxon>Clonostachys</taxon>
    </lineage>
</organism>
<evidence type="ECO:0008006" key="4">
    <source>
        <dbReference type="Google" id="ProtNLM"/>
    </source>
</evidence>
<reference evidence="2" key="1">
    <citation type="submission" date="2021-10" db="EMBL/GenBank/DDBJ databases">
        <authorList>
            <person name="Piombo E."/>
        </authorList>
    </citation>
    <scope>NUCLEOTIDE SEQUENCE</scope>
</reference>
<feature type="signal peptide" evidence="1">
    <location>
        <begin position="1"/>
        <end position="16"/>
    </location>
</feature>
<feature type="chain" id="PRO_5040493308" description="Peptidase M61 catalytic domain-containing protein" evidence="1">
    <location>
        <begin position="17"/>
        <end position="511"/>
    </location>
</feature>
<keyword evidence="3" id="KW-1185">Reference proteome</keyword>
<comment type="caution">
    <text evidence="2">The sequence shown here is derived from an EMBL/GenBank/DDBJ whole genome shotgun (WGS) entry which is preliminary data.</text>
</comment>
<evidence type="ECO:0000256" key="1">
    <source>
        <dbReference type="SAM" id="SignalP"/>
    </source>
</evidence>
<dbReference type="Gene3D" id="1.10.390.10">
    <property type="entry name" value="Neutral Protease Domain 2"/>
    <property type="match status" value="1"/>
</dbReference>
<name>A0A9N9Y5Q3_9HYPO</name>
<gene>
    <name evidence="2" type="ORF">CBYS24578_00017543</name>
</gene>
<dbReference type="OrthoDB" id="626167at2759"/>
<sequence length="511" mass="57056">MMWSKAFVLSLQVACATTCAAEASSPVNSTLPSIDVELTPILDVVNYTGINGELVMDIHFANNETLLVLPLEMANAPSAQYTTETLEAWDCLGQLRLTQSDGTGSDSQPSRFWAVQRATQGPVVVRFKAKPYQIDPNAMVGPLFDIRSNGDGLLGSTWALVPLPPDNTAQYQFSLRWNLKHSPQDAKAAWTWGEGPAPVTISGTSATFLYTFWAVGSMSAYPSDSDSKPLSPDYSMYWLEQPPFDVDTIAAFVDKFFNYSSIFWKDTNGEPYRVFIRHNQETGTGGTALLRSFTFGWHDANSTAEDKLELLLSHEITHNWPQINDVNAAGTRYAEGTAEYYSLRLLWRNNQISTETYLSEMNARLKTYYLNPYVNLTDEDAYDQAWEARQAQTIPYGRGLIYLTNLDAQMRAVSNSDGRESLDTIVLELLDICRASSSQCTEVQLLKLLEKYLGQEGVEEYHAVSTGQPLIQPLEDSLGPCFEVIETQTNPAVFQWRFRDGKDASSEDCLI</sequence>
<evidence type="ECO:0000313" key="3">
    <source>
        <dbReference type="Proteomes" id="UP000754883"/>
    </source>
</evidence>
<protein>
    <recommendedName>
        <fullName evidence="4">Peptidase M61 catalytic domain-containing protein</fullName>
    </recommendedName>
</protein>
<dbReference type="EMBL" id="CABFNO020001468">
    <property type="protein sequence ID" value="CAG9990015.1"/>
    <property type="molecule type" value="Genomic_DNA"/>
</dbReference>
<proteinExistence type="predicted"/>
<accession>A0A9N9Y5Q3</accession>